<dbReference type="OrthoDB" id="9131059at2"/>
<evidence type="ECO:0000259" key="11">
    <source>
        <dbReference type="Pfam" id="PF02753"/>
    </source>
</evidence>
<organism evidence="12">
    <name type="scientific">Serratia fonticola</name>
    <dbReference type="NCBI Taxonomy" id="47917"/>
    <lineage>
        <taxon>Bacteria</taxon>
        <taxon>Pseudomonadati</taxon>
        <taxon>Pseudomonadota</taxon>
        <taxon>Gammaproteobacteria</taxon>
        <taxon>Enterobacterales</taxon>
        <taxon>Yersiniaceae</taxon>
        <taxon>Serratia</taxon>
    </lineage>
</organism>
<dbReference type="Pfam" id="PF00345">
    <property type="entry name" value="PapD_N"/>
    <property type="match status" value="1"/>
</dbReference>
<keyword evidence="7" id="KW-0393">Immunoglobulin domain</keyword>
<reference evidence="12" key="1">
    <citation type="submission" date="2019-06" db="EMBL/GenBank/DDBJ databases">
        <authorList>
            <person name="Deangelis K."/>
            <person name="Huntemann M."/>
            <person name="Clum A."/>
            <person name="Pillay M."/>
            <person name="Palaniappan K."/>
            <person name="Varghese N."/>
            <person name="Mikhailova N."/>
            <person name="Stamatis D."/>
            <person name="Reddy T."/>
            <person name="Daum C."/>
            <person name="Shapiro N."/>
            <person name="Ivanova N."/>
            <person name="Kyrpides N."/>
            <person name="Woyke T."/>
        </authorList>
    </citation>
    <scope>NUCLEOTIDE SEQUENCE [LARGE SCALE GENOMIC DNA]</scope>
    <source>
        <strain evidence="12">128R</strain>
    </source>
</reference>
<evidence type="ECO:0000256" key="6">
    <source>
        <dbReference type="ARBA" id="ARBA00023186"/>
    </source>
</evidence>
<dbReference type="InterPro" id="IPR016147">
    <property type="entry name" value="Pili_assmbl_chaperone_N"/>
</dbReference>
<feature type="signal peptide" evidence="9">
    <location>
        <begin position="1"/>
        <end position="23"/>
    </location>
</feature>
<keyword evidence="4 9" id="KW-0732">Signal</keyword>
<feature type="domain" description="Pili assembly chaperone C-terminal" evidence="11">
    <location>
        <begin position="168"/>
        <end position="228"/>
    </location>
</feature>
<dbReference type="FunFam" id="2.60.40.10:FF:000458">
    <property type="entry name" value="Molecular chaperone FimC"/>
    <property type="match status" value="1"/>
</dbReference>
<dbReference type="PANTHER" id="PTHR30251">
    <property type="entry name" value="PILUS ASSEMBLY CHAPERONE"/>
    <property type="match status" value="1"/>
</dbReference>
<name>A0A542D966_SERFO</name>
<evidence type="ECO:0000256" key="8">
    <source>
        <dbReference type="RuleBase" id="RU003918"/>
    </source>
</evidence>
<dbReference type="SUPFAM" id="SSF49354">
    <property type="entry name" value="PapD-like"/>
    <property type="match status" value="1"/>
</dbReference>
<feature type="chain" id="PRO_5021709201" evidence="9">
    <location>
        <begin position="24"/>
        <end position="257"/>
    </location>
</feature>
<feature type="domain" description="Pili assembly chaperone N-terminal" evidence="10">
    <location>
        <begin position="25"/>
        <end position="142"/>
    </location>
</feature>
<gene>
    <name evidence="12" type="ORF">FHU10_1608</name>
</gene>
<dbReference type="InterPro" id="IPR016148">
    <property type="entry name" value="Pili_assmbl_chaperone_C"/>
</dbReference>
<keyword evidence="5" id="KW-0574">Periplasm</keyword>
<dbReference type="EMBL" id="VISQ01000001">
    <property type="protein sequence ID" value="TVZ69133.1"/>
    <property type="molecule type" value="Genomic_DNA"/>
</dbReference>
<comment type="subcellular location">
    <subcellularLocation>
        <location evidence="1 8">Periplasm</location>
    </subcellularLocation>
</comment>
<dbReference type="Pfam" id="PF02753">
    <property type="entry name" value="PapD_C"/>
    <property type="match status" value="1"/>
</dbReference>
<protein>
    <submittedName>
        <fullName evidence="12">P pilus assembly chaperone PapD</fullName>
    </submittedName>
</protein>
<dbReference type="GO" id="GO:0071555">
    <property type="term" value="P:cell wall organization"/>
    <property type="evidence" value="ECO:0007669"/>
    <property type="project" value="InterPro"/>
</dbReference>
<dbReference type="InterPro" id="IPR036316">
    <property type="entry name" value="Pili_assmbl_chap_C_dom_sf"/>
</dbReference>
<comment type="caution">
    <text evidence="12">The sequence shown here is derived from an EMBL/GenBank/DDBJ whole genome shotgun (WGS) entry which is preliminary data.</text>
</comment>
<dbReference type="InterPro" id="IPR013783">
    <property type="entry name" value="Ig-like_fold"/>
</dbReference>
<reference evidence="12" key="2">
    <citation type="submission" date="2019-08" db="EMBL/GenBank/DDBJ databases">
        <title>Investigation of anaerobic lignin degradation for improved lignocellulosic biofuels.</title>
        <authorList>
            <person name="Deangelis K.PhD."/>
        </authorList>
    </citation>
    <scope>NUCLEOTIDE SEQUENCE [LARGE SCALE GENOMIC DNA]</scope>
    <source>
        <strain evidence="12">128R</strain>
    </source>
</reference>
<keyword evidence="3" id="KW-1029">Fimbrium biogenesis</keyword>
<evidence type="ECO:0000259" key="10">
    <source>
        <dbReference type="Pfam" id="PF00345"/>
    </source>
</evidence>
<dbReference type="Gene3D" id="2.60.40.10">
    <property type="entry name" value="Immunoglobulins"/>
    <property type="match status" value="2"/>
</dbReference>
<dbReference type="InterPro" id="IPR008962">
    <property type="entry name" value="PapD-like_sf"/>
</dbReference>
<dbReference type="SUPFAM" id="SSF49584">
    <property type="entry name" value="Periplasmic chaperone C-domain"/>
    <property type="match status" value="1"/>
</dbReference>
<comment type="similarity">
    <text evidence="2 8">Belongs to the periplasmic pilus chaperone family.</text>
</comment>
<evidence type="ECO:0000256" key="5">
    <source>
        <dbReference type="ARBA" id="ARBA00022764"/>
    </source>
</evidence>
<dbReference type="InterPro" id="IPR001829">
    <property type="entry name" value="Pili_assmbl_chaperone_bac"/>
</dbReference>
<accession>A0A542D966</accession>
<evidence type="ECO:0000313" key="12">
    <source>
        <dbReference type="EMBL" id="TVZ69133.1"/>
    </source>
</evidence>
<dbReference type="GO" id="GO:0030288">
    <property type="term" value="C:outer membrane-bounded periplasmic space"/>
    <property type="evidence" value="ECO:0007669"/>
    <property type="project" value="InterPro"/>
</dbReference>
<dbReference type="PROSITE" id="PS00635">
    <property type="entry name" value="PILI_CHAPERONE"/>
    <property type="match status" value="1"/>
</dbReference>
<proteinExistence type="inferred from homology"/>
<dbReference type="PANTHER" id="PTHR30251:SF2">
    <property type="entry name" value="FIMBRIAL CHAPERONE YADV-RELATED"/>
    <property type="match status" value="1"/>
</dbReference>
<evidence type="ECO:0000256" key="9">
    <source>
        <dbReference type="SAM" id="SignalP"/>
    </source>
</evidence>
<evidence type="ECO:0000256" key="4">
    <source>
        <dbReference type="ARBA" id="ARBA00022729"/>
    </source>
</evidence>
<dbReference type="AlphaFoldDB" id="A0A542D966"/>
<sequence>MHIRFSSLIILALSASVSFSLNAALTVDRSRLVINEGDKSIKVNVTNQNAQDPYLAQGWIEDENEKKLSGPLMVLPPIQRIEAGGKALLRIQTIPDVQNLPKDRESVFFFNLREIPPKNTKSNVLTLAIQTRLKVFYRPAAIQVARNADTVPGTETLTLVKKGNGYFIDNPTPYHFSFVELRDGLQGNTVDSFKPLMAAPYSETHLLDSSSLASKTPVLMFINDHGGQRLLPFNCSGNLCKAGKVMIAASKAGTPNV</sequence>
<evidence type="ECO:0000256" key="3">
    <source>
        <dbReference type="ARBA" id="ARBA00022558"/>
    </source>
</evidence>
<evidence type="ECO:0000256" key="7">
    <source>
        <dbReference type="ARBA" id="ARBA00023319"/>
    </source>
</evidence>
<evidence type="ECO:0000256" key="1">
    <source>
        <dbReference type="ARBA" id="ARBA00004418"/>
    </source>
</evidence>
<dbReference type="InterPro" id="IPR050643">
    <property type="entry name" value="Periplasmic_pilus_chap"/>
</dbReference>
<evidence type="ECO:0000256" key="2">
    <source>
        <dbReference type="ARBA" id="ARBA00007399"/>
    </source>
</evidence>
<keyword evidence="6 8" id="KW-0143">Chaperone</keyword>
<dbReference type="InterPro" id="IPR018046">
    <property type="entry name" value="Pili_assmbl_chaperone_CS"/>
</dbReference>
<dbReference type="PRINTS" id="PR00969">
    <property type="entry name" value="CHAPERONPILI"/>
</dbReference>